<dbReference type="SUPFAM" id="SSF52058">
    <property type="entry name" value="L domain-like"/>
    <property type="match status" value="1"/>
</dbReference>
<dbReference type="Pfam" id="PF13855">
    <property type="entry name" value="LRR_8"/>
    <property type="match status" value="1"/>
</dbReference>
<dbReference type="InterPro" id="IPR001611">
    <property type="entry name" value="Leu-rich_rpt"/>
</dbReference>
<evidence type="ECO:0000256" key="1">
    <source>
        <dbReference type="ARBA" id="ARBA00022614"/>
    </source>
</evidence>
<keyword evidence="2" id="KW-0732">Signal</keyword>
<dbReference type="EMBL" id="CATQJL010000223">
    <property type="protein sequence ID" value="CAJ0600367.1"/>
    <property type="molecule type" value="Genomic_DNA"/>
</dbReference>
<protein>
    <submittedName>
        <fullName evidence="5">Uncharacterized protein</fullName>
    </submittedName>
</protein>
<reference evidence="5" key="1">
    <citation type="submission" date="2023-07" db="EMBL/GenBank/DDBJ databases">
        <authorList>
            <consortium name="CYATHOMIX"/>
        </authorList>
    </citation>
    <scope>NUCLEOTIDE SEQUENCE</scope>
    <source>
        <strain evidence="5">N/A</strain>
    </source>
</reference>
<dbReference type="SMART" id="SM00369">
    <property type="entry name" value="LRR_TYP"/>
    <property type="match status" value="6"/>
</dbReference>
<feature type="transmembrane region" description="Helical" evidence="4">
    <location>
        <begin position="592"/>
        <end position="617"/>
    </location>
</feature>
<evidence type="ECO:0000313" key="5">
    <source>
        <dbReference type="EMBL" id="CAJ0600367.1"/>
    </source>
</evidence>
<dbReference type="PROSITE" id="PS51450">
    <property type="entry name" value="LRR"/>
    <property type="match status" value="1"/>
</dbReference>
<proteinExistence type="predicted"/>
<accession>A0AA36M888</accession>
<keyword evidence="4" id="KW-0472">Membrane</keyword>
<dbReference type="InterPro" id="IPR050328">
    <property type="entry name" value="Dev_Immune_Receptor"/>
</dbReference>
<dbReference type="PANTHER" id="PTHR24373:SF275">
    <property type="entry name" value="TIR DOMAIN-CONTAINING PROTEIN"/>
    <property type="match status" value="1"/>
</dbReference>
<dbReference type="Proteomes" id="UP001176961">
    <property type="component" value="Unassembled WGS sequence"/>
</dbReference>
<evidence type="ECO:0000256" key="3">
    <source>
        <dbReference type="ARBA" id="ARBA00022737"/>
    </source>
</evidence>
<comment type="caution">
    <text evidence="5">The sequence shown here is derived from an EMBL/GenBank/DDBJ whole genome shotgun (WGS) entry which is preliminary data.</text>
</comment>
<evidence type="ECO:0000256" key="2">
    <source>
        <dbReference type="ARBA" id="ARBA00022729"/>
    </source>
</evidence>
<keyword evidence="6" id="KW-1185">Reference proteome</keyword>
<gene>
    <name evidence="5" type="ORF">CYNAS_LOCUS12350</name>
</gene>
<sequence>MDRTLNKYGSTPTKVPEGLAPTAEEVLSDNDQLAGKLTNIGESASHGSLRAYTARGTHEWSCSKAADAAKNTNGTMRLRRWTCDHHCECHLTIGPELDCDLDEPENLPNFTWRDHHQHHERLTCTKLNLPNKDHSYIIIIQNWNETLTPALIMGLVEVNVTELRIYEIDQTTPLVDLAKYTPHLKSLEISTGTRHPIDVFDTFRHLKVLENLRLVNIDVASPWVRTIAHIHIENSSLKELPFWLAMSDKLTTLTIRNTYLHSFSTISQLRGLRSAKLARNSIADLSKHVLLSKDIYDIDLSHNKISSLAAHTFALCTELRVLDLSHNPFKHLPYKPFHRNTKIKWLKLSGTKITKLNPEHFAGLGAVKSLTLSHTPLDSIDPFAFLPLKSLKTLDLEGTNITSVPIAVTQNCGLTHLNVANNMLHHRSSLPPEVIALLSGLSQIKIDGNPLMEFPPSLFLLSTDNFRLIRQLFQTTTSLPLWTEEPCTPYYWAMHLRNRSSSFRHLVSPWNDERMEREGFSYCREQYEWMLEEMEIYRDLEKNNGCAANRRLRSATLARKSLILCETNSTNTTVKKPGKLAVVETRADLSTLLLASLIANIFFLCLMLSFVCIVLCYGNKEQY</sequence>
<dbReference type="Gene3D" id="3.80.10.10">
    <property type="entry name" value="Ribonuclease Inhibitor"/>
    <property type="match status" value="2"/>
</dbReference>
<keyword evidence="4" id="KW-0812">Transmembrane</keyword>
<dbReference type="PANTHER" id="PTHR24373">
    <property type="entry name" value="SLIT RELATED LEUCINE-RICH REPEAT NEURONAL PROTEIN"/>
    <property type="match status" value="1"/>
</dbReference>
<dbReference type="InterPro" id="IPR032675">
    <property type="entry name" value="LRR_dom_sf"/>
</dbReference>
<dbReference type="InterPro" id="IPR003591">
    <property type="entry name" value="Leu-rich_rpt_typical-subtyp"/>
</dbReference>
<dbReference type="AlphaFoldDB" id="A0AA36M888"/>
<keyword evidence="3" id="KW-0677">Repeat</keyword>
<organism evidence="5 6">
    <name type="scientific">Cylicocyclus nassatus</name>
    <name type="common">Nematode worm</name>
    <dbReference type="NCBI Taxonomy" id="53992"/>
    <lineage>
        <taxon>Eukaryota</taxon>
        <taxon>Metazoa</taxon>
        <taxon>Ecdysozoa</taxon>
        <taxon>Nematoda</taxon>
        <taxon>Chromadorea</taxon>
        <taxon>Rhabditida</taxon>
        <taxon>Rhabditina</taxon>
        <taxon>Rhabditomorpha</taxon>
        <taxon>Strongyloidea</taxon>
        <taxon>Strongylidae</taxon>
        <taxon>Cylicocyclus</taxon>
    </lineage>
</organism>
<name>A0AA36M888_CYLNA</name>
<keyword evidence="1" id="KW-0433">Leucine-rich repeat</keyword>
<evidence type="ECO:0000313" key="6">
    <source>
        <dbReference type="Proteomes" id="UP001176961"/>
    </source>
</evidence>
<evidence type="ECO:0000256" key="4">
    <source>
        <dbReference type="SAM" id="Phobius"/>
    </source>
</evidence>
<keyword evidence="4" id="KW-1133">Transmembrane helix</keyword>